<dbReference type="RefSeq" id="WP_139404160.1">
    <property type="nucleotide sequence ID" value="NZ_JACHEW010000017.1"/>
</dbReference>
<evidence type="ECO:0000313" key="2">
    <source>
        <dbReference type="EMBL" id="MBB6017686.1"/>
    </source>
</evidence>
<keyword evidence="1 2" id="KW-0378">Hydrolase</keyword>
<dbReference type="PRINTS" id="PR00413">
    <property type="entry name" value="HADHALOGNASE"/>
</dbReference>
<name>A0A5C4Y1T6_9DEIO</name>
<dbReference type="SUPFAM" id="SSF56784">
    <property type="entry name" value="HAD-like"/>
    <property type="match status" value="1"/>
</dbReference>
<gene>
    <name evidence="3" type="ORF">FHR04_15220</name>
    <name evidence="2" type="ORF">HNQ04_002955</name>
</gene>
<dbReference type="PANTHER" id="PTHR43316:SF3">
    <property type="entry name" value="HALOACID DEHALOGENASE, TYPE II (AFU_ORTHOLOGUE AFUA_2G07750)-RELATED"/>
    <property type="match status" value="1"/>
</dbReference>
<dbReference type="OrthoDB" id="9797743at2"/>
<dbReference type="EMBL" id="VDMO01000018">
    <property type="protein sequence ID" value="TNM69264.1"/>
    <property type="molecule type" value="Genomic_DNA"/>
</dbReference>
<evidence type="ECO:0000313" key="3">
    <source>
        <dbReference type="EMBL" id="TNM69264.1"/>
    </source>
</evidence>
<proteinExistence type="predicted"/>
<dbReference type="InterPro" id="IPR051540">
    <property type="entry name" value="S-2-haloacid_dehalogenase"/>
</dbReference>
<comment type="caution">
    <text evidence="3">The sequence shown here is derived from an EMBL/GenBank/DDBJ whole genome shotgun (WGS) entry which is preliminary data.</text>
</comment>
<dbReference type="InterPro" id="IPR023214">
    <property type="entry name" value="HAD_sf"/>
</dbReference>
<dbReference type="Pfam" id="PF00702">
    <property type="entry name" value="Hydrolase"/>
    <property type="match status" value="1"/>
</dbReference>
<dbReference type="EMBL" id="JACHEW010000017">
    <property type="protein sequence ID" value="MBB6017686.1"/>
    <property type="molecule type" value="Genomic_DNA"/>
</dbReference>
<evidence type="ECO:0000256" key="1">
    <source>
        <dbReference type="ARBA" id="ARBA00022801"/>
    </source>
</evidence>
<dbReference type="AlphaFoldDB" id="A0A5C4Y1T6"/>
<dbReference type="NCBIfam" id="TIGR01509">
    <property type="entry name" value="HAD-SF-IA-v3"/>
    <property type="match status" value="1"/>
</dbReference>
<dbReference type="SFLD" id="SFLDS00003">
    <property type="entry name" value="Haloacid_Dehalogenase"/>
    <property type="match status" value="1"/>
</dbReference>
<dbReference type="Proteomes" id="UP000313988">
    <property type="component" value="Unassembled WGS sequence"/>
</dbReference>
<protein>
    <submittedName>
        <fullName evidence="3">HAD family phosphatase</fullName>
    </submittedName>
    <submittedName>
        <fullName evidence="2">Hydrolase of the HAD superfamily</fullName>
    </submittedName>
</protein>
<reference evidence="2 5" key="2">
    <citation type="submission" date="2020-08" db="EMBL/GenBank/DDBJ databases">
        <title>Genomic Encyclopedia of Type Strains, Phase IV (KMG-IV): sequencing the most valuable type-strain genomes for metagenomic binning, comparative biology and taxonomic classification.</title>
        <authorList>
            <person name="Goeker M."/>
        </authorList>
    </citation>
    <scope>NUCLEOTIDE SEQUENCE [LARGE SCALE GENOMIC DNA]</scope>
    <source>
        <strain evidence="2 5">DSM 12027</strain>
    </source>
</reference>
<dbReference type="PANTHER" id="PTHR43316">
    <property type="entry name" value="HYDROLASE, HALOACID DELAHOGENASE-RELATED"/>
    <property type="match status" value="1"/>
</dbReference>
<dbReference type="SFLD" id="SFLDG01129">
    <property type="entry name" value="C1.5:_HAD__Beta-PGM__Phosphata"/>
    <property type="match status" value="1"/>
</dbReference>
<dbReference type="CDD" id="cd02603">
    <property type="entry name" value="HAD_sEH-N_like"/>
    <property type="match status" value="1"/>
</dbReference>
<keyword evidence="5" id="KW-1185">Reference proteome</keyword>
<dbReference type="InterPro" id="IPR006439">
    <property type="entry name" value="HAD-SF_hydro_IA"/>
</dbReference>
<dbReference type="GO" id="GO:0016787">
    <property type="term" value="F:hydrolase activity"/>
    <property type="evidence" value="ECO:0007669"/>
    <property type="project" value="UniProtKB-KW"/>
</dbReference>
<dbReference type="InterPro" id="IPR036412">
    <property type="entry name" value="HAD-like_sf"/>
</dbReference>
<dbReference type="Gene3D" id="3.40.50.1000">
    <property type="entry name" value="HAD superfamily/HAD-like"/>
    <property type="match status" value="1"/>
</dbReference>
<evidence type="ECO:0000313" key="5">
    <source>
        <dbReference type="Proteomes" id="UP000629870"/>
    </source>
</evidence>
<sequence length="244" mass="26620">MTPQPAAPPNRISLSPVRAVLFDRDDTIAFTDREVYAEAARWAAEEYGLDARVVGAEMLRHWQERALTWWDLRTEDDETAFWDGYGQELMGRLGLPPAEAAVFMAEYPYERFMKPVPHAREVLRALRAQGLKIGVLSNTLPSIDRTLEAVGLDDLVDVAVATCAVGVHKPDAGAFLHAADALGLRPAEILFVDDKPENVEAARALGMQATVIDLQGQDEEAIHDLRAVLGLVGERVPAGVGGPC</sequence>
<accession>A0A5C4Y1T6</accession>
<reference evidence="3 4" key="1">
    <citation type="submission" date="2019-06" db="EMBL/GenBank/DDBJ databases">
        <title>Genome sequence of Deinococcus radiopugnans ATCC 19172.</title>
        <authorList>
            <person name="Maclea K.S."/>
            <person name="Maynard C.R."/>
        </authorList>
    </citation>
    <scope>NUCLEOTIDE SEQUENCE [LARGE SCALE GENOMIC DNA]</scope>
    <source>
        <strain evidence="3 4">ATCC 19172</strain>
    </source>
</reference>
<evidence type="ECO:0000313" key="4">
    <source>
        <dbReference type="Proteomes" id="UP000313988"/>
    </source>
</evidence>
<organism evidence="3 4">
    <name type="scientific">Deinococcus radiopugnans ATCC 19172</name>
    <dbReference type="NCBI Taxonomy" id="585398"/>
    <lineage>
        <taxon>Bacteria</taxon>
        <taxon>Thermotogati</taxon>
        <taxon>Deinococcota</taxon>
        <taxon>Deinococci</taxon>
        <taxon>Deinococcales</taxon>
        <taxon>Deinococcaceae</taxon>
        <taxon>Deinococcus</taxon>
    </lineage>
</organism>
<dbReference type="Proteomes" id="UP000629870">
    <property type="component" value="Unassembled WGS sequence"/>
</dbReference>